<accession>A0ABP9K0K8</accession>
<keyword evidence="8" id="KW-1185">Reference proteome</keyword>
<evidence type="ECO:0000256" key="4">
    <source>
        <dbReference type="ARBA" id="ARBA00023163"/>
    </source>
</evidence>
<evidence type="ECO:0000313" key="8">
    <source>
        <dbReference type="Proteomes" id="UP001500124"/>
    </source>
</evidence>
<dbReference type="EMBL" id="BAABKC010000013">
    <property type="protein sequence ID" value="GAA5046477.1"/>
    <property type="molecule type" value="Genomic_DNA"/>
</dbReference>
<feature type="domain" description="HTH tetR-type" evidence="6">
    <location>
        <begin position="37"/>
        <end position="97"/>
    </location>
</feature>
<dbReference type="PRINTS" id="PR00400">
    <property type="entry name" value="TETREPRESSOR"/>
</dbReference>
<dbReference type="InterPro" id="IPR004111">
    <property type="entry name" value="Repressor_TetR_C"/>
</dbReference>
<organism evidence="7 8">
    <name type="scientific">Streptomyces similanensis</name>
    <dbReference type="NCBI Taxonomy" id="1274988"/>
    <lineage>
        <taxon>Bacteria</taxon>
        <taxon>Bacillati</taxon>
        <taxon>Actinomycetota</taxon>
        <taxon>Actinomycetes</taxon>
        <taxon>Kitasatosporales</taxon>
        <taxon>Streptomycetaceae</taxon>
        <taxon>Streptomyces</taxon>
    </lineage>
</organism>
<evidence type="ECO:0000313" key="7">
    <source>
        <dbReference type="EMBL" id="GAA5046477.1"/>
    </source>
</evidence>
<evidence type="ECO:0000256" key="3">
    <source>
        <dbReference type="ARBA" id="ARBA00023125"/>
    </source>
</evidence>
<evidence type="ECO:0000256" key="5">
    <source>
        <dbReference type="PROSITE-ProRule" id="PRU00335"/>
    </source>
</evidence>
<dbReference type="Pfam" id="PF02909">
    <property type="entry name" value="TetR_C_1"/>
    <property type="match status" value="1"/>
</dbReference>
<keyword evidence="4" id="KW-0804">Transcription</keyword>
<dbReference type="PROSITE" id="PS50977">
    <property type="entry name" value="HTH_TETR_2"/>
    <property type="match status" value="1"/>
</dbReference>
<evidence type="ECO:0000256" key="1">
    <source>
        <dbReference type="ARBA" id="ARBA00022491"/>
    </source>
</evidence>
<dbReference type="Proteomes" id="UP001500124">
    <property type="component" value="Unassembled WGS sequence"/>
</dbReference>
<protein>
    <submittedName>
        <fullName evidence="7">TetR/AcrR family transcriptional regulator</fullName>
    </submittedName>
</protein>
<feature type="DNA-binding region" description="H-T-H motif" evidence="5">
    <location>
        <begin position="60"/>
        <end position="79"/>
    </location>
</feature>
<dbReference type="Gene3D" id="1.10.357.10">
    <property type="entry name" value="Tetracycline Repressor, domain 2"/>
    <property type="match status" value="1"/>
</dbReference>
<dbReference type="SUPFAM" id="SSF48498">
    <property type="entry name" value="Tetracyclin repressor-like, C-terminal domain"/>
    <property type="match status" value="1"/>
</dbReference>
<dbReference type="InterPro" id="IPR001647">
    <property type="entry name" value="HTH_TetR"/>
</dbReference>
<dbReference type="InterPro" id="IPR050109">
    <property type="entry name" value="HTH-type_TetR-like_transc_reg"/>
</dbReference>
<keyword evidence="2" id="KW-0805">Transcription regulation</keyword>
<name>A0ABP9K0K8_9ACTN</name>
<proteinExistence type="predicted"/>
<gene>
    <name evidence="7" type="ORF">GCM10023336_11020</name>
</gene>
<keyword evidence="3 5" id="KW-0238">DNA-binding</keyword>
<dbReference type="InterPro" id="IPR009057">
    <property type="entry name" value="Homeodomain-like_sf"/>
</dbReference>
<sequence>MRADSKQIDRREWARMPRDAKPITSVWTRPHRPQREHLTREQIVTATIELLDGEGVEALSMRKLGTRLKAGATSLYRHVANRDELIQLAVDDVFGELDPPAAATHRTWRTAVARAATDLRAMVLRHPWVGPELGQVGLLHVGPNAVRMTSGLLAQFQAAGFPAGEEDQAAGALMSYVVGVATSEAAYLSVIARSGVSEREWLSDHNPDFGEEVDPRQVREDRFAYGLDRILDGLAGRLTPGDDGTSRPTGR</sequence>
<evidence type="ECO:0000256" key="2">
    <source>
        <dbReference type="ARBA" id="ARBA00023015"/>
    </source>
</evidence>
<dbReference type="PANTHER" id="PTHR30055:SF151">
    <property type="entry name" value="TRANSCRIPTIONAL REGULATORY PROTEIN"/>
    <property type="match status" value="1"/>
</dbReference>
<comment type="caution">
    <text evidence="7">The sequence shown here is derived from an EMBL/GenBank/DDBJ whole genome shotgun (WGS) entry which is preliminary data.</text>
</comment>
<dbReference type="PANTHER" id="PTHR30055">
    <property type="entry name" value="HTH-TYPE TRANSCRIPTIONAL REGULATOR RUTR"/>
    <property type="match status" value="1"/>
</dbReference>
<evidence type="ECO:0000259" key="6">
    <source>
        <dbReference type="PROSITE" id="PS50977"/>
    </source>
</evidence>
<dbReference type="Pfam" id="PF00440">
    <property type="entry name" value="TetR_N"/>
    <property type="match status" value="1"/>
</dbReference>
<dbReference type="InterPro" id="IPR003012">
    <property type="entry name" value="Tet_transcr_reg_TetR"/>
</dbReference>
<reference evidence="8" key="1">
    <citation type="journal article" date="2019" name="Int. J. Syst. Evol. Microbiol.">
        <title>The Global Catalogue of Microorganisms (GCM) 10K type strain sequencing project: providing services to taxonomists for standard genome sequencing and annotation.</title>
        <authorList>
            <consortium name="The Broad Institute Genomics Platform"/>
            <consortium name="The Broad Institute Genome Sequencing Center for Infectious Disease"/>
            <person name="Wu L."/>
            <person name="Ma J."/>
        </authorList>
    </citation>
    <scope>NUCLEOTIDE SEQUENCE [LARGE SCALE GENOMIC DNA]</scope>
    <source>
        <strain evidence="8">JCM 18410</strain>
    </source>
</reference>
<keyword evidence="1" id="KW-0678">Repressor</keyword>
<dbReference type="SUPFAM" id="SSF46689">
    <property type="entry name" value="Homeodomain-like"/>
    <property type="match status" value="1"/>
</dbReference>
<dbReference type="InterPro" id="IPR036271">
    <property type="entry name" value="Tet_transcr_reg_TetR-rel_C_sf"/>
</dbReference>